<evidence type="ECO:0000256" key="1">
    <source>
        <dbReference type="ARBA" id="ARBA00006247"/>
    </source>
</evidence>
<dbReference type="GO" id="GO:0046872">
    <property type="term" value="F:metal ion binding"/>
    <property type="evidence" value="ECO:0007669"/>
    <property type="project" value="UniProtKB-KW"/>
</dbReference>
<proteinExistence type="inferred from homology"/>
<keyword evidence="8" id="KW-1185">Reference proteome</keyword>
<keyword evidence="4" id="KW-0378">Hydrolase</keyword>
<organism evidence="7 8">
    <name type="scientific">Aquincola agrisoli</name>
    <dbReference type="NCBI Taxonomy" id="3119538"/>
    <lineage>
        <taxon>Bacteria</taxon>
        <taxon>Pseudomonadati</taxon>
        <taxon>Pseudomonadota</taxon>
        <taxon>Betaproteobacteria</taxon>
        <taxon>Burkholderiales</taxon>
        <taxon>Sphaerotilaceae</taxon>
        <taxon>Aquincola</taxon>
    </lineage>
</organism>
<evidence type="ECO:0000256" key="3">
    <source>
        <dbReference type="ARBA" id="ARBA00022723"/>
    </source>
</evidence>
<dbReference type="Pfam" id="PF07687">
    <property type="entry name" value="M20_dimer"/>
    <property type="match status" value="1"/>
</dbReference>
<dbReference type="NCBIfam" id="NF006113">
    <property type="entry name" value="PRK08262.1-4"/>
    <property type="match status" value="1"/>
</dbReference>
<dbReference type="PANTHER" id="PTHR45962">
    <property type="entry name" value="N-FATTY-ACYL-AMINO ACID SYNTHASE/HYDROLASE PM20D1"/>
    <property type="match status" value="1"/>
</dbReference>
<keyword evidence="5" id="KW-0862">Zinc</keyword>
<comment type="caution">
    <text evidence="7">The sequence shown here is derived from an EMBL/GenBank/DDBJ whole genome shotgun (WGS) entry which is preliminary data.</text>
</comment>
<protein>
    <submittedName>
        <fullName evidence="7">M20 family peptidase</fullName>
    </submittedName>
</protein>
<dbReference type="Pfam" id="PF01546">
    <property type="entry name" value="Peptidase_M20"/>
    <property type="match status" value="1"/>
</dbReference>
<dbReference type="InterPro" id="IPR002933">
    <property type="entry name" value="Peptidase_M20"/>
</dbReference>
<evidence type="ECO:0000313" key="7">
    <source>
        <dbReference type="EMBL" id="MEF7614655.1"/>
    </source>
</evidence>
<dbReference type="InterPro" id="IPR011650">
    <property type="entry name" value="Peptidase_M20_dimer"/>
</dbReference>
<dbReference type="AlphaFoldDB" id="A0AAW9QBM7"/>
<dbReference type="Gene3D" id="1.10.150.900">
    <property type="match status" value="1"/>
</dbReference>
<dbReference type="SUPFAM" id="SSF53187">
    <property type="entry name" value="Zn-dependent exopeptidases"/>
    <property type="match status" value="1"/>
</dbReference>
<dbReference type="EMBL" id="JAZIBG010000028">
    <property type="protein sequence ID" value="MEF7614655.1"/>
    <property type="molecule type" value="Genomic_DNA"/>
</dbReference>
<dbReference type="InterPro" id="IPR036264">
    <property type="entry name" value="Bact_exopeptidase_dim_dom"/>
</dbReference>
<dbReference type="PROSITE" id="PS00758">
    <property type="entry name" value="ARGE_DAPE_CPG2_1"/>
    <property type="match status" value="1"/>
</dbReference>
<dbReference type="InterPro" id="IPR001261">
    <property type="entry name" value="ArgE/DapE_CS"/>
</dbReference>
<dbReference type="FunFam" id="3.40.630.10:FF:000027">
    <property type="entry name" value="N-fatty-acyl-amino acid synthase/hydrolase PM20D1"/>
    <property type="match status" value="1"/>
</dbReference>
<evidence type="ECO:0000256" key="4">
    <source>
        <dbReference type="ARBA" id="ARBA00022801"/>
    </source>
</evidence>
<dbReference type="RefSeq" id="WP_332289686.1">
    <property type="nucleotide sequence ID" value="NZ_JAZIBG010000028.1"/>
</dbReference>
<comment type="similarity">
    <text evidence="1">Belongs to the peptidase M20A family.</text>
</comment>
<evidence type="ECO:0000256" key="2">
    <source>
        <dbReference type="ARBA" id="ARBA00022670"/>
    </source>
</evidence>
<name>A0AAW9QBM7_9BURK</name>
<evidence type="ECO:0000313" key="8">
    <source>
        <dbReference type="Proteomes" id="UP001336250"/>
    </source>
</evidence>
<keyword evidence="2" id="KW-0645">Protease</keyword>
<reference evidence="7 8" key="1">
    <citation type="submission" date="2024-02" db="EMBL/GenBank/DDBJ databases">
        <title>Genome sequence of Aquincola sp. MAHUQ-54.</title>
        <authorList>
            <person name="Huq M.A."/>
        </authorList>
    </citation>
    <scope>NUCLEOTIDE SEQUENCE [LARGE SCALE GENOMIC DNA]</scope>
    <source>
        <strain evidence="7 8">MAHUQ-54</strain>
    </source>
</reference>
<sequence>MATRRRQGLRRLLWGALAVLVLLAAAVAANTVRQGSRQIDVPAVAPVAVDAAATAQRLSAAVRFPTVSHDGRPDASAEAFRQLHAWLERAYPQAHAALRREQVGGLSLLYTWEGADRSAPPIMLMAHQDVVPVAPGTEGDWQAGPFAGTVHDGFVWGRGAWDDKGNLVAMMEAVELLAREGFRPRRTVYLAFGHDEETGGERGAKAIAALLASRGVRLEFVLDEGLLITEGVLKGLDAPLALIGVAEKGYVNLSLTAHGTPGHASMPPRDTAIGTLARALARLEARPMPAQIDGVSAEMFAAIAPEMQPGPRVLLSNLWLFGPLVRRQLEQGTSTNAMLRSTAALTMVAGGNKVNVLPGQAQAHVNVRLLPGDTAEAAAAHAHRAIGDAGVAVAQASGPRAEASPVSPSDSASYRLIARTVRELFPGTVVAPGLMIAATDSRHMLPIADQVYRFSPVRARSEDLPRFHGTNERISTANLAELVGFYHRLLVADAAATMPQAGPPAAR</sequence>
<dbReference type="GO" id="GO:0006508">
    <property type="term" value="P:proteolysis"/>
    <property type="evidence" value="ECO:0007669"/>
    <property type="project" value="UniProtKB-KW"/>
</dbReference>
<gene>
    <name evidence="7" type="ORF">V4F39_12105</name>
</gene>
<keyword evidence="3" id="KW-0479">Metal-binding</keyword>
<dbReference type="GO" id="GO:0008233">
    <property type="term" value="F:peptidase activity"/>
    <property type="evidence" value="ECO:0007669"/>
    <property type="project" value="UniProtKB-KW"/>
</dbReference>
<dbReference type="InterPro" id="IPR047177">
    <property type="entry name" value="Pept_M20A"/>
</dbReference>
<dbReference type="Gene3D" id="3.30.70.360">
    <property type="match status" value="1"/>
</dbReference>
<dbReference type="SUPFAM" id="SSF55031">
    <property type="entry name" value="Bacterial exopeptidase dimerisation domain"/>
    <property type="match status" value="1"/>
</dbReference>
<feature type="domain" description="Peptidase M20 dimerisation" evidence="6">
    <location>
        <begin position="245"/>
        <end position="388"/>
    </location>
</feature>
<evidence type="ECO:0000256" key="5">
    <source>
        <dbReference type="ARBA" id="ARBA00022833"/>
    </source>
</evidence>
<dbReference type="CDD" id="cd05674">
    <property type="entry name" value="M20_yscS"/>
    <property type="match status" value="1"/>
</dbReference>
<dbReference type="Proteomes" id="UP001336250">
    <property type="component" value="Unassembled WGS sequence"/>
</dbReference>
<evidence type="ECO:0000259" key="6">
    <source>
        <dbReference type="Pfam" id="PF07687"/>
    </source>
</evidence>
<dbReference type="Gene3D" id="3.40.630.10">
    <property type="entry name" value="Zn peptidases"/>
    <property type="match status" value="1"/>
</dbReference>
<dbReference type="PANTHER" id="PTHR45962:SF1">
    <property type="entry name" value="N-FATTY-ACYL-AMINO ACID SYNTHASE_HYDROLASE PM20D1"/>
    <property type="match status" value="1"/>
</dbReference>
<accession>A0AAW9QBM7</accession>